<name>A0A075HGZ3_9ARCH</name>
<accession>A0A075HGZ3</accession>
<feature type="transmembrane region" description="Helical" evidence="1">
    <location>
        <begin position="308"/>
        <end position="328"/>
    </location>
</feature>
<sequence>MKFLIFVILGILITVSSPQVFAEELKVYTNQQIYATQHPLLVYGTGPENSPLVLRLFAPDGTIAEFEQIITNSDGSFSYKMLDWPSSSTKYPYGTYTVEAISSTTGENQKIDIKFASSTELEMIPIERRINTQVFAPEMAAADRSFRVFVQVTSDGLLVSGDAKKVLSSSHIHSPDGKVKSLAMSMEMLHEGLYFVEYTPRIEGTYIFHMVAFSQGTQSHGSAATLVLGQDIAGISRQVATLNDVLTTASNELGVLQTDIHGFGSTIKEIDDASAKLRAAQATIDASVTSMSSAVDNIEEASLQVNSLLFPIMGAIAVILALQISIIARRR</sequence>
<evidence type="ECO:0000256" key="1">
    <source>
        <dbReference type="SAM" id="Phobius"/>
    </source>
</evidence>
<keyword evidence="1" id="KW-1133">Transmembrane helix</keyword>
<organism evidence="2">
    <name type="scientific">uncultured marine thaumarchaeote KM3_63_D09</name>
    <dbReference type="NCBI Taxonomy" id="1456219"/>
    <lineage>
        <taxon>Archaea</taxon>
        <taxon>Nitrososphaerota</taxon>
        <taxon>environmental samples</taxon>
    </lineage>
</organism>
<protein>
    <submittedName>
        <fullName evidence="2">Uncharacterized protein</fullName>
    </submittedName>
</protein>
<keyword evidence="1" id="KW-0812">Transmembrane</keyword>
<proteinExistence type="predicted"/>
<dbReference type="AlphaFoldDB" id="A0A075HGZ3"/>
<keyword evidence="1" id="KW-0472">Membrane</keyword>
<dbReference type="EMBL" id="KF900980">
    <property type="protein sequence ID" value="AIF13672.1"/>
    <property type="molecule type" value="Genomic_DNA"/>
</dbReference>
<evidence type="ECO:0000313" key="2">
    <source>
        <dbReference type="EMBL" id="AIF13672.1"/>
    </source>
</evidence>
<reference evidence="2" key="1">
    <citation type="journal article" date="2014" name="Genome Biol. Evol.">
        <title>Pangenome evidence for extensive interdomain horizontal transfer affecting lineage core and shell genes in uncultured planktonic thaumarchaeota and euryarchaeota.</title>
        <authorList>
            <person name="Deschamps P."/>
            <person name="Zivanovic Y."/>
            <person name="Moreira D."/>
            <person name="Rodriguez-Valera F."/>
            <person name="Lopez-Garcia P."/>
        </authorList>
    </citation>
    <scope>NUCLEOTIDE SEQUENCE</scope>
</reference>